<evidence type="ECO:0000313" key="2">
    <source>
        <dbReference type="EMBL" id="SVE09004.1"/>
    </source>
</evidence>
<evidence type="ECO:0000259" key="1">
    <source>
        <dbReference type="Pfam" id="PF01261"/>
    </source>
</evidence>
<proteinExistence type="predicted"/>
<reference evidence="2" key="1">
    <citation type="submission" date="2018-05" db="EMBL/GenBank/DDBJ databases">
        <authorList>
            <person name="Lanie J.A."/>
            <person name="Ng W.-L."/>
            <person name="Kazmierczak K.M."/>
            <person name="Andrzejewski T.M."/>
            <person name="Davidsen T.M."/>
            <person name="Wayne K.J."/>
            <person name="Tettelin H."/>
            <person name="Glass J.I."/>
            <person name="Rusch D."/>
            <person name="Podicherti R."/>
            <person name="Tsui H.-C.T."/>
            <person name="Winkler M.E."/>
        </authorList>
    </citation>
    <scope>NUCLEOTIDE SEQUENCE</scope>
</reference>
<gene>
    <name evidence="2" type="ORF">METZ01_LOCUS461858</name>
</gene>
<feature type="non-terminal residue" evidence="2">
    <location>
        <position position="1"/>
    </location>
</feature>
<dbReference type="InterPro" id="IPR036237">
    <property type="entry name" value="Xyl_isomerase-like_sf"/>
</dbReference>
<dbReference type="InterPro" id="IPR013022">
    <property type="entry name" value="Xyl_isomerase-like_TIM-brl"/>
</dbReference>
<protein>
    <recommendedName>
        <fullName evidence="1">Xylose isomerase-like TIM barrel domain-containing protein</fullName>
    </recommendedName>
</protein>
<dbReference type="SUPFAM" id="SSF51658">
    <property type="entry name" value="Xylose isomerase-like"/>
    <property type="match status" value="1"/>
</dbReference>
<organism evidence="2">
    <name type="scientific">marine metagenome</name>
    <dbReference type="NCBI Taxonomy" id="408172"/>
    <lineage>
        <taxon>unclassified sequences</taxon>
        <taxon>metagenomes</taxon>
        <taxon>ecological metagenomes</taxon>
    </lineage>
</organism>
<feature type="domain" description="Xylose isomerase-like TIM barrel" evidence="1">
    <location>
        <begin position="3"/>
        <end position="74"/>
    </location>
</feature>
<dbReference type="EMBL" id="UINC01193398">
    <property type="protein sequence ID" value="SVE09004.1"/>
    <property type="molecule type" value="Genomic_DNA"/>
</dbReference>
<dbReference type="AlphaFoldDB" id="A0A383AMU6"/>
<sequence>SLIGGFHLNDYPDIPREDIKDRDRVHPGLGVAPLEQFFKDLWSTGYRGALSVELFNPEYWKQDPLKVAKTSLDNTKAIMKKALG</sequence>
<accession>A0A383AMU6</accession>
<dbReference type="Gene3D" id="3.20.20.150">
    <property type="entry name" value="Divalent-metal-dependent TIM barrel enzymes"/>
    <property type="match status" value="1"/>
</dbReference>
<dbReference type="Pfam" id="PF01261">
    <property type="entry name" value="AP_endonuc_2"/>
    <property type="match status" value="1"/>
</dbReference>
<name>A0A383AMU6_9ZZZZ</name>